<dbReference type="Gene3D" id="2.60.40.1180">
    <property type="entry name" value="Golgi alpha-mannosidase II"/>
    <property type="match status" value="1"/>
</dbReference>
<feature type="domain" description="Glycosyl hydrolase family 36 N-terminal" evidence="8">
    <location>
        <begin position="46"/>
        <end position="303"/>
    </location>
</feature>
<reference evidence="10" key="1">
    <citation type="journal article" date="2019" name="Int. J. Syst. Evol. Microbiol.">
        <title>The Global Catalogue of Microorganisms (GCM) 10K type strain sequencing project: providing services to taxonomists for standard genome sequencing and annotation.</title>
        <authorList>
            <consortium name="The Broad Institute Genomics Platform"/>
            <consortium name="The Broad Institute Genome Sequencing Center for Infectious Disease"/>
            <person name="Wu L."/>
            <person name="Ma J."/>
        </authorList>
    </citation>
    <scope>NUCLEOTIDE SEQUENCE [LARGE SCALE GENOMIC DNA]</scope>
    <source>
        <strain evidence="10">CGMCC 1.18575</strain>
    </source>
</reference>
<dbReference type="PROSITE" id="PS00512">
    <property type="entry name" value="ALPHA_GALACTOSIDASE"/>
    <property type="match status" value="1"/>
</dbReference>
<dbReference type="CDD" id="cd14791">
    <property type="entry name" value="GH36"/>
    <property type="match status" value="1"/>
</dbReference>
<dbReference type="EMBL" id="JBHSMI010000052">
    <property type="protein sequence ID" value="MFC5406161.1"/>
    <property type="molecule type" value="Genomic_DNA"/>
</dbReference>
<keyword evidence="4 6" id="KW-0378">Hydrolase</keyword>
<dbReference type="Pfam" id="PF16875">
    <property type="entry name" value="Glyco_hydro_36N"/>
    <property type="match status" value="1"/>
</dbReference>
<dbReference type="InterPro" id="IPR050985">
    <property type="entry name" value="Alpha-glycosidase_related"/>
</dbReference>
<dbReference type="InterPro" id="IPR002252">
    <property type="entry name" value="Glyco_hydro_36"/>
</dbReference>
<dbReference type="Gene3D" id="2.70.98.60">
    <property type="entry name" value="alpha-galactosidase from lactobacil brevis"/>
    <property type="match status" value="1"/>
</dbReference>
<dbReference type="Pfam" id="PF16874">
    <property type="entry name" value="Glyco_hydro_36C"/>
    <property type="match status" value="1"/>
</dbReference>
<name>A0ABW0HYA1_9BACL</name>
<dbReference type="Pfam" id="PF02065">
    <property type="entry name" value="Melibiase"/>
    <property type="match status" value="1"/>
</dbReference>
<evidence type="ECO:0000313" key="10">
    <source>
        <dbReference type="Proteomes" id="UP001596113"/>
    </source>
</evidence>
<dbReference type="InterPro" id="IPR031704">
    <property type="entry name" value="Glyco_hydro_36_N"/>
</dbReference>
<evidence type="ECO:0000256" key="1">
    <source>
        <dbReference type="ARBA" id="ARBA00001255"/>
    </source>
</evidence>
<dbReference type="InterPro" id="IPR000111">
    <property type="entry name" value="Glyco_hydro_27/36_CS"/>
</dbReference>
<dbReference type="Proteomes" id="UP001596113">
    <property type="component" value="Unassembled WGS sequence"/>
</dbReference>
<evidence type="ECO:0000313" key="9">
    <source>
        <dbReference type="EMBL" id="MFC5406161.1"/>
    </source>
</evidence>
<dbReference type="RefSeq" id="WP_378138102.1">
    <property type="nucleotide sequence ID" value="NZ_JBHSMI010000052.1"/>
</dbReference>
<comment type="catalytic activity">
    <reaction evidence="1 6">
        <text>Hydrolysis of terminal, non-reducing alpha-D-galactose residues in alpha-D-galactosides, including galactose oligosaccharides, galactomannans and galactolipids.</text>
        <dbReference type="EC" id="3.2.1.22"/>
    </reaction>
</comment>
<keyword evidence="5 6" id="KW-0326">Glycosidase</keyword>
<comment type="similarity">
    <text evidence="2">Belongs to the glycosyl hydrolase 36 family.</text>
</comment>
<dbReference type="PANTHER" id="PTHR43053">
    <property type="entry name" value="GLYCOSIDASE FAMILY 31"/>
    <property type="match status" value="1"/>
</dbReference>
<dbReference type="InterPro" id="IPR017853">
    <property type="entry name" value="GH"/>
</dbReference>
<evidence type="ECO:0000259" key="7">
    <source>
        <dbReference type="Pfam" id="PF16874"/>
    </source>
</evidence>
<feature type="domain" description="Glycosyl hydrolase family 36 C-terminal" evidence="7">
    <location>
        <begin position="667"/>
        <end position="743"/>
    </location>
</feature>
<organism evidence="9 10">
    <name type="scientific">Cohnella soli</name>
    <dbReference type="NCBI Taxonomy" id="425005"/>
    <lineage>
        <taxon>Bacteria</taxon>
        <taxon>Bacillati</taxon>
        <taxon>Bacillota</taxon>
        <taxon>Bacilli</taxon>
        <taxon>Bacillales</taxon>
        <taxon>Paenibacillaceae</taxon>
        <taxon>Cohnella</taxon>
    </lineage>
</organism>
<dbReference type="PIRSF" id="PIRSF005536">
    <property type="entry name" value="Agal"/>
    <property type="match status" value="1"/>
</dbReference>
<dbReference type="InterPro" id="IPR031705">
    <property type="entry name" value="Glyco_hydro_36_C"/>
</dbReference>
<dbReference type="InterPro" id="IPR038417">
    <property type="entry name" value="Alpga-gal_N_sf"/>
</dbReference>
<gene>
    <name evidence="9" type="ORF">ACFPOF_25760</name>
</gene>
<accession>A0ABW0HYA1</accession>
<proteinExistence type="inferred from homology"/>
<dbReference type="InterPro" id="IPR013780">
    <property type="entry name" value="Glyco_hydro_b"/>
</dbReference>
<comment type="caution">
    <text evidence="9">The sequence shown here is derived from an EMBL/GenBank/DDBJ whole genome shotgun (WGS) entry which is preliminary data.</text>
</comment>
<dbReference type="InterPro" id="IPR013785">
    <property type="entry name" value="Aldolase_TIM"/>
</dbReference>
<protein>
    <recommendedName>
        <fullName evidence="3 6">Alpha-galactosidase</fullName>
        <ecNumber evidence="3 6">3.2.1.22</ecNumber>
    </recommendedName>
</protein>
<sequence>MASHSGTSVHVYGGGIPILVQYMEQHAIFHLQSKDTSYVIHITKQGYPAHLYWGKKIRGVQLRRLLELKERCSFSPSTDLDQLELSLDTLPQEYPAYGNSDFRMPAFQVLLPNGTTVTDLRYESHRIIPGKPGLAGLPAVYTERDDEAETLELILKDEFSGLNVVLSYTAFSDYDAITRSARLVNNGKQTLQLQRAFSMSLDMPNDQFEMLQLSGAWTRERYMHKRKLQPGLQSIESRRGSSSHMQNPFVALLAEGATEDHGDVYGVSLVYSGNFTAGVEVDQFHTSRLFIGLNPFDFGWRLEPGEQFQTPEAVMVHSDQGLGGMSRSFHDLYRSRLIRGTFRDQTRPILINNWEATYFNFNADKIEAIARTGKELGIELFVLDDGWFGKRDGDTTSLGDWFVDRNKLPNGLEDLVSRVRQLDMQFGLWFEPEMISPDSELYRAHPDWCLHVEGHRRTQARHQLVLDLSRADVQEYIVKAVSDILSSAPITYVKWDMNRNMTEVGSDLLPAERQRETAHRYMLGLYQVLERITSAFPNILFESCSGGGGRFDPGMLYYMPQTWTSDNSDAVSRLKIQYGTSIVYPISTMGAHVSAVPNHQVGRMTPLETRGNIALSGNFGYELDLSIIREEEKEIVKAQLKLYKDIRHLVQFGDFYRLLSPFEGNDTAWMFVSKDKKEAFVVYASVLQEPNPPLNRFRLKGLDPERDYKLDGEEAIFGGDELLYAGLSTPQFSGDYASKVYHFRAV</sequence>
<dbReference type="EC" id="3.2.1.22" evidence="3 6"/>
<dbReference type="PRINTS" id="PR00743">
    <property type="entry name" value="GLHYDRLASE36"/>
</dbReference>
<evidence type="ECO:0000256" key="2">
    <source>
        <dbReference type="ARBA" id="ARBA00006202"/>
    </source>
</evidence>
<evidence type="ECO:0000256" key="3">
    <source>
        <dbReference type="ARBA" id="ARBA00012755"/>
    </source>
</evidence>
<dbReference type="Gene3D" id="3.20.20.70">
    <property type="entry name" value="Aldolase class I"/>
    <property type="match status" value="1"/>
</dbReference>
<evidence type="ECO:0000256" key="5">
    <source>
        <dbReference type="ARBA" id="ARBA00023295"/>
    </source>
</evidence>
<keyword evidence="10" id="KW-1185">Reference proteome</keyword>
<dbReference type="PANTHER" id="PTHR43053:SF3">
    <property type="entry name" value="ALPHA-GALACTOSIDASE C-RELATED"/>
    <property type="match status" value="1"/>
</dbReference>
<evidence type="ECO:0000259" key="8">
    <source>
        <dbReference type="Pfam" id="PF16875"/>
    </source>
</evidence>
<evidence type="ECO:0000256" key="6">
    <source>
        <dbReference type="PIRNR" id="PIRNR005536"/>
    </source>
</evidence>
<dbReference type="SUPFAM" id="SSF51445">
    <property type="entry name" value="(Trans)glycosidases"/>
    <property type="match status" value="1"/>
</dbReference>
<evidence type="ECO:0000256" key="4">
    <source>
        <dbReference type="ARBA" id="ARBA00022801"/>
    </source>
</evidence>